<evidence type="ECO:0000313" key="2">
    <source>
        <dbReference type="EMBL" id="BDU75370.1"/>
    </source>
</evidence>
<name>A0AA48GTI5_9BACT</name>
<keyword evidence="3" id="KW-1185">Reference proteome</keyword>
<accession>A0AA48GTI5</accession>
<dbReference type="EMBL" id="AP027081">
    <property type="protein sequence ID" value="BDU75370.1"/>
    <property type="molecule type" value="Genomic_DNA"/>
</dbReference>
<reference evidence="2" key="1">
    <citation type="journal article" date="2023" name="Int. J. Syst. Evol. Microbiol.">
        <title>Mesoterricola silvestris gen. nov., sp. nov., Mesoterricola sediminis sp. nov., Geothrix oryzae sp. nov., Geothrix edaphica sp. nov., Geothrix rubra sp. nov., and Geothrix limicola sp. nov., six novel members of Acidobacteriota isolated from soils.</title>
        <authorList>
            <person name="Itoh H."/>
            <person name="Sugisawa Y."/>
            <person name="Mise K."/>
            <person name="Xu Z."/>
            <person name="Kuniyasu M."/>
            <person name="Ushijima N."/>
            <person name="Kawano K."/>
            <person name="Kobayashi E."/>
            <person name="Shiratori Y."/>
            <person name="Masuda Y."/>
            <person name="Senoo K."/>
        </authorList>
    </citation>
    <scope>NUCLEOTIDE SEQUENCE</scope>
    <source>
        <strain evidence="2">W786</strain>
    </source>
</reference>
<sequence>MDLGINGRVAMVAAGSKGLGRAAAAALAREGCKVSICGRDPGALEAARAVLGGSALAFPCDLTRPADIEAWYKATLEAFGQVDIVVTNTGGPPAATFLDLTEAEWESGVQSTLMNVVRLCRLALPGMRARGWGRIVHITSLVAKQPTPLLTISSTLRAGLSALTRTLAQEFSGEGITVNALLPGHVMTDRQLHLAEVRARKEGITEAEYFTRAAAEIPARRLGQPEEVGDAIAFLCSARASYITGASLQVDGGLIASTF</sequence>
<proteinExistence type="inferred from homology"/>
<dbReference type="AlphaFoldDB" id="A0AA48GTI5"/>
<dbReference type="Proteomes" id="UP001228113">
    <property type="component" value="Chromosome"/>
</dbReference>
<gene>
    <name evidence="2" type="ORF">METESE_03280</name>
</gene>
<dbReference type="InterPro" id="IPR050259">
    <property type="entry name" value="SDR"/>
</dbReference>
<dbReference type="KEGG" id="msea:METESE_03280"/>
<evidence type="ECO:0000313" key="3">
    <source>
        <dbReference type="Proteomes" id="UP001228113"/>
    </source>
</evidence>
<protein>
    <submittedName>
        <fullName evidence="2">3-oxoacyl-ACP reductase</fullName>
    </submittedName>
</protein>
<organism evidence="2 3">
    <name type="scientific">Mesoterricola sediminis</name>
    <dbReference type="NCBI Taxonomy" id="2927980"/>
    <lineage>
        <taxon>Bacteria</taxon>
        <taxon>Pseudomonadati</taxon>
        <taxon>Acidobacteriota</taxon>
        <taxon>Holophagae</taxon>
        <taxon>Holophagales</taxon>
        <taxon>Holophagaceae</taxon>
        <taxon>Mesoterricola</taxon>
    </lineage>
</organism>
<dbReference type="Pfam" id="PF13561">
    <property type="entry name" value="adh_short_C2"/>
    <property type="match status" value="1"/>
</dbReference>
<dbReference type="SUPFAM" id="SSF51735">
    <property type="entry name" value="NAD(P)-binding Rossmann-fold domains"/>
    <property type="match status" value="1"/>
</dbReference>
<dbReference type="CDD" id="cd05344">
    <property type="entry name" value="BKR_like_SDR_like"/>
    <property type="match status" value="1"/>
</dbReference>
<dbReference type="RefSeq" id="WP_316410946.1">
    <property type="nucleotide sequence ID" value="NZ_AP027081.1"/>
</dbReference>
<dbReference type="InterPro" id="IPR036291">
    <property type="entry name" value="NAD(P)-bd_dom_sf"/>
</dbReference>
<dbReference type="PANTHER" id="PTHR42879">
    <property type="entry name" value="3-OXOACYL-(ACYL-CARRIER-PROTEIN) REDUCTASE"/>
    <property type="match status" value="1"/>
</dbReference>
<dbReference type="InterPro" id="IPR002347">
    <property type="entry name" value="SDR_fam"/>
</dbReference>
<dbReference type="FunFam" id="3.40.50.720:FF:000084">
    <property type="entry name" value="Short-chain dehydrogenase reductase"/>
    <property type="match status" value="1"/>
</dbReference>
<comment type="similarity">
    <text evidence="1">Belongs to the short-chain dehydrogenases/reductases (SDR) family.</text>
</comment>
<dbReference type="PRINTS" id="PR00081">
    <property type="entry name" value="GDHRDH"/>
</dbReference>
<dbReference type="Gene3D" id="3.40.50.720">
    <property type="entry name" value="NAD(P)-binding Rossmann-like Domain"/>
    <property type="match status" value="1"/>
</dbReference>
<dbReference type="PANTHER" id="PTHR42879:SF6">
    <property type="entry name" value="NADPH-DEPENDENT REDUCTASE BACG"/>
    <property type="match status" value="1"/>
</dbReference>
<evidence type="ECO:0000256" key="1">
    <source>
        <dbReference type="ARBA" id="ARBA00006484"/>
    </source>
</evidence>